<evidence type="ECO:0000256" key="2">
    <source>
        <dbReference type="ARBA" id="ARBA00023015"/>
    </source>
</evidence>
<dbReference type="InterPro" id="IPR036390">
    <property type="entry name" value="WH_DNA-bd_sf"/>
</dbReference>
<evidence type="ECO:0000256" key="1">
    <source>
        <dbReference type="ARBA" id="ARBA00009437"/>
    </source>
</evidence>
<dbReference type="GO" id="GO:0003677">
    <property type="term" value="F:DNA binding"/>
    <property type="evidence" value="ECO:0007669"/>
    <property type="project" value="UniProtKB-KW"/>
</dbReference>
<evidence type="ECO:0000313" key="6">
    <source>
        <dbReference type="EMBL" id="ODP36331.1"/>
    </source>
</evidence>
<dbReference type="AlphaFoldDB" id="A0A1E3LRE7"/>
<dbReference type="Pfam" id="PF00126">
    <property type="entry name" value="HTH_1"/>
    <property type="match status" value="1"/>
</dbReference>
<dbReference type="CDD" id="cd08422">
    <property type="entry name" value="PBP2_CrgA_like"/>
    <property type="match status" value="1"/>
</dbReference>
<dbReference type="EMBL" id="MDDS01000075">
    <property type="protein sequence ID" value="ODP36331.1"/>
    <property type="molecule type" value="Genomic_DNA"/>
</dbReference>
<keyword evidence="3" id="KW-0238">DNA-binding</keyword>
<evidence type="ECO:0000256" key="3">
    <source>
        <dbReference type="ARBA" id="ARBA00023125"/>
    </source>
</evidence>
<gene>
    <name evidence="6" type="ORF">BFL28_06465</name>
</gene>
<dbReference type="Proteomes" id="UP000094487">
    <property type="component" value="Unassembled WGS sequence"/>
</dbReference>
<keyword evidence="4" id="KW-0804">Transcription</keyword>
<evidence type="ECO:0000256" key="4">
    <source>
        <dbReference type="ARBA" id="ARBA00023163"/>
    </source>
</evidence>
<sequence>MVDPDYALFASVVEAGNLSAAGRMLGMSPGQVSKRLARLEARLGVRLAHRTTRALTLTEQGAAFHAEIADVLARLRAAEARLMGSRDVPAGRLKGTAPTSFGRLHVAPHLDAFLRAWPEVQLEIELSDGFADIIAARIDVAIRITATPDPRLAAQRLATSARILCAAPDYLSAWGEPRSVNELARHRLLAADGQLPWLLSAGGRRVTVAGTSHVRTNSSELVRELAVSGVGIALRSLWDVAELIRDGRLVRVLPQLAGSDDVAIYAMHAPAPALTAAAARFVEHMQVALARPAWG</sequence>
<keyword evidence="2" id="KW-0805">Transcription regulation</keyword>
<accession>A0A1E3LRE7</accession>
<keyword evidence="7" id="KW-1185">Reference proteome</keyword>
<feature type="domain" description="HTH lysR-type" evidence="5">
    <location>
        <begin position="9"/>
        <end position="58"/>
    </location>
</feature>
<protein>
    <submittedName>
        <fullName evidence="6">LysR family transcriptional regulator</fullName>
    </submittedName>
</protein>
<comment type="caution">
    <text evidence="6">The sequence shown here is derived from an EMBL/GenBank/DDBJ whole genome shotgun (WGS) entry which is preliminary data.</text>
</comment>
<dbReference type="InterPro" id="IPR058163">
    <property type="entry name" value="LysR-type_TF_proteobact-type"/>
</dbReference>
<dbReference type="Pfam" id="PF03466">
    <property type="entry name" value="LysR_substrate"/>
    <property type="match status" value="1"/>
</dbReference>
<dbReference type="PANTHER" id="PTHR30537:SF5">
    <property type="entry name" value="HTH-TYPE TRANSCRIPTIONAL ACTIVATOR TTDR-RELATED"/>
    <property type="match status" value="1"/>
</dbReference>
<dbReference type="Gene3D" id="1.10.10.10">
    <property type="entry name" value="Winged helix-like DNA-binding domain superfamily/Winged helix DNA-binding domain"/>
    <property type="match status" value="1"/>
</dbReference>
<dbReference type="SUPFAM" id="SSF53850">
    <property type="entry name" value="Periplasmic binding protein-like II"/>
    <property type="match status" value="1"/>
</dbReference>
<dbReference type="InterPro" id="IPR036388">
    <property type="entry name" value="WH-like_DNA-bd_sf"/>
</dbReference>
<dbReference type="InterPro" id="IPR000847">
    <property type="entry name" value="LysR_HTH_N"/>
</dbReference>
<name>A0A1E3LRE7_9SPHN</name>
<dbReference type="GO" id="GO:0003700">
    <property type="term" value="F:DNA-binding transcription factor activity"/>
    <property type="evidence" value="ECO:0007669"/>
    <property type="project" value="InterPro"/>
</dbReference>
<reference evidence="6 7" key="1">
    <citation type="submission" date="2016-08" db="EMBL/GenBank/DDBJ databases">
        <title>Draft genome of the agarase producing Sphingomonas sp. MCT13.</title>
        <authorList>
            <person name="D'Andrea M.M."/>
            <person name="Rossolini G.M."/>
            <person name="Thaller M.C."/>
        </authorList>
    </citation>
    <scope>NUCLEOTIDE SEQUENCE [LARGE SCALE GENOMIC DNA]</scope>
    <source>
        <strain evidence="6 7">MCT13</strain>
    </source>
</reference>
<dbReference type="PANTHER" id="PTHR30537">
    <property type="entry name" value="HTH-TYPE TRANSCRIPTIONAL REGULATOR"/>
    <property type="match status" value="1"/>
</dbReference>
<evidence type="ECO:0000313" key="7">
    <source>
        <dbReference type="Proteomes" id="UP000094487"/>
    </source>
</evidence>
<comment type="similarity">
    <text evidence="1">Belongs to the LysR transcriptional regulatory family.</text>
</comment>
<dbReference type="InterPro" id="IPR005119">
    <property type="entry name" value="LysR_subst-bd"/>
</dbReference>
<dbReference type="Gene3D" id="3.40.190.290">
    <property type="match status" value="1"/>
</dbReference>
<dbReference type="PROSITE" id="PS50931">
    <property type="entry name" value="HTH_LYSR"/>
    <property type="match status" value="1"/>
</dbReference>
<dbReference type="SUPFAM" id="SSF46785">
    <property type="entry name" value="Winged helix' DNA-binding domain"/>
    <property type="match status" value="1"/>
</dbReference>
<proteinExistence type="inferred from homology"/>
<organism evidence="6 7">
    <name type="scientific">Sphingomonas turrisvirgatae</name>
    <dbReference type="NCBI Taxonomy" id="1888892"/>
    <lineage>
        <taxon>Bacteria</taxon>
        <taxon>Pseudomonadati</taxon>
        <taxon>Pseudomonadota</taxon>
        <taxon>Alphaproteobacteria</taxon>
        <taxon>Sphingomonadales</taxon>
        <taxon>Sphingomonadaceae</taxon>
        <taxon>Sphingomonas</taxon>
    </lineage>
</organism>
<evidence type="ECO:0000259" key="5">
    <source>
        <dbReference type="PROSITE" id="PS50931"/>
    </source>
</evidence>
<dbReference type="STRING" id="1888892.BFL28_06465"/>